<organism evidence="2 3">
    <name type="scientific">Austropuccinia psidii MF-1</name>
    <dbReference type="NCBI Taxonomy" id="1389203"/>
    <lineage>
        <taxon>Eukaryota</taxon>
        <taxon>Fungi</taxon>
        <taxon>Dikarya</taxon>
        <taxon>Basidiomycota</taxon>
        <taxon>Pucciniomycotina</taxon>
        <taxon>Pucciniomycetes</taxon>
        <taxon>Pucciniales</taxon>
        <taxon>Sphaerophragmiaceae</taxon>
        <taxon>Austropuccinia</taxon>
    </lineage>
</organism>
<dbReference type="EMBL" id="AVOT02029771">
    <property type="protein sequence ID" value="MBW0522734.1"/>
    <property type="molecule type" value="Genomic_DNA"/>
</dbReference>
<feature type="region of interest" description="Disordered" evidence="1">
    <location>
        <begin position="117"/>
        <end position="138"/>
    </location>
</feature>
<comment type="caution">
    <text evidence="2">The sequence shown here is derived from an EMBL/GenBank/DDBJ whole genome shotgun (WGS) entry which is preliminary data.</text>
</comment>
<reference evidence="2" key="1">
    <citation type="submission" date="2021-03" db="EMBL/GenBank/DDBJ databases">
        <title>Draft genome sequence of rust myrtle Austropuccinia psidii MF-1, a brazilian biotype.</title>
        <authorList>
            <person name="Quecine M.C."/>
            <person name="Pachon D.M.R."/>
            <person name="Bonatelli M.L."/>
            <person name="Correr F.H."/>
            <person name="Franceschini L.M."/>
            <person name="Leite T.F."/>
            <person name="Margarido G.R.A."/>
            <person name="Almeida C.A."/>
            <person name="Ferrarezi J.A."/>
            <person name="Labate C.A."/>
        </authorList>
    </citation>
    <scope>NUCLEOTIDE SEQUENCE</scope>
    <source>
        <strain evidence="2">MF-1</strain>
    </source>
</reference>
<gene>
    <name evidence="2" type="ORF">O181_062449</name>
</gene>
<accession>A0A9Q3EK51</accession>
<name>A0A9Q3EK51_9BASI</name>
<dbReference type="AlphaFoldDB" id="A0A9Q3EK51"/>
<keyword evidence="3" id="KW-1185">Reference proteome</keyword>
<evidence type="ECO:0000313" key="2">
    <source>
        <dbReference type="EMBL" id="MBW0522734.1"/>
    </source>
</evidence>
<sequence length="252" mass="28320">MTLAELAHELKLVESSSFLLDNSSSDFSLRPDGKKRIEDDASKGAKHQALGGADCSSRYVVSIDCVVVLFCRLGCLCPLNPACSPSLRRQDKFYFFANLCDHLSIFCFRPSSEIKQQKSKSKMKRGGAPTTLQPRRKRSHSVISAFSTTLNFPSDLEKPQRSIHTHLLGAQSGLSKALIQRKLFSNRHLSGLMNQHRRHMTQKKTTPNPTRVAGTAITEERQSRQFRALIVSKKTVKESAQPRNKNLKRPQE</sequence>
<feature type="region of interest" description="Disordered" evidence="1">
    <location>
        <begin position="197"/>
        <end position="252"/>
    </location>
</feature>
<proteinExistence type="predicted"/>
<evidence type="ECO:0000256" key="1">
    <source>
        <dbReference type="SAM" id="MobiDB-lite"/>
    </source>
</evidence>
<evidence type="ECO:0000313" key="3">
    <source>
        <dbReference type="Proteomes" id="UP000765509"/>
    </source>
</evidence>
<protein>
    <submittedName>
        <fullName evidence="2">Uncharacterized protein</fullName>
    </submittedName>
</protein>
<dbReference type="Proteomes" id="UP000765509">
    <property type="component" value="Unassembled WGS sequence"/>
</dbReference>